<dbReference type="InterPro" id="IPR036890">
    <property type="entry name" value="HATPase_C_sf"/>
</dbReference>
<comment type="subcellular location">
    <subcellularLocation>
        <location evidence="2">Cell inner membrane</location>
        <topology evidence="2">Multi-pass membrane protein</topology>
    </subcellularLocation>
</comment>
<protein>
    <recommendedName>
        <fullName evidence="3">histidine kinase</fullName>
        <ecNumber evidence="3">2.7.13.3</ecNumber>
    </recommendedName>
</protein>
<evidence type="ECO:0000259" key="15">
    <source>
        <dbReference type="PROSITE" id="PS50109"/>
    </source>
</evidence>
<feature type="domain" description="HAMP" evidence="16">
    <location>
        <begin position="175"/>
        <end position="226"/>
    </location>
</feature>
<feature type="domain" description="Histidine kinase" evidence="15">
    <location>
        <begin position="234"/>
        <end position="432"/>
    </location>
</feature>
<organism evidence="17 18">
    <name type="scientific">Stenotrophomonas maltophilia</name>
    <name type="common">Pseudomonas maltophilia</name>
    <name type="synonym">Xanthomonas maltophilia</name>
    <dbReference type="NCBI Taxonomy" id="40324"/>
    <lineage>
        <taxon>Bacteria</taxon>
        <taxon>Pseudomonadati</taxon>
        <taxon>Pseudomonadota</taxon>
        <taxon>Gammaproteobacteria</taxon>
        <taxon>Lysobacterales</taxon>
        <taxon>Lysobacteraceae</taxon>
        <taxon>Stenotrophomonas</taxon>
        <taxon>Stenotrophomonas maltophilia group</taxon>
    </lineage>
</organism>
<evidence type="ECO:0000256" key="3">
    <source>
        <dbReference type="ARBA" id="ARBA00012438"/>
    </source>
</evidence>
<dbReference type="Gene3D" id="1.10.287.130">
    <property type="match status" value="1"/>
</dbReference>
<evidence type="ECO:0000256" key="13">
    <source>
        <dbReference type="ARBA" id="ARBA00023012"/>
    </source>
</evidence>
<dbReference type="SUPFAM" id="SSF55874">
    <property type="entry name" value="ATPase domain of HSP90 chaperone/DNA topoisomerase II/histidine kinase"/>
    <property type="match status" value="1"/>
</dbReference>
<dbReference type="PANTHER" id="PTHR44936:SF5">
    <property type="entry name" value="SENSOR HISTIDINE KINASE ENVZ"/>
    <property type="match status" value="1"/>
</dbReference>
<dbReference type="SMART" id="SM00387">
    <property type="entry name" value="HATPase_c"/>
    <property type="match status" value="1"/>
</dbReference>
<keyword evidence="5" id="KW-0997">Cell inner membrane</keyword>
<dbReference type="InterPro" id="IPR003594">
    <property type="entry name" value="HATPase_dom"/>
</dbReference>
<dbReference type="Gene3D" id="6.10.340.10">
    <property type="match status" value="1"/>
</dbReference>
<keyword evidence="6" id="KW-0597">Phosphoprotein</keyword>
<dbReference type="InterPro" id="IPR003661">
    <property type="entry name" value="HisK_dim/P_dom"/>
</dbReference>
<evidence type="ECO:0000256" key="5">
    <source>
        <dbReference type="ARBA" id="ARBA00022519"/>
    </source>
</evidence>
<evidence type="ECO:0000256" key="7">
    <source>
        <dbReference type="ARBA" id="ARBA00022679"/>
    </source>
</evidence>
<proteinExistence type="predicted"/>
<keyword evidence="9" id="KW-0547">Nucleotide-binding</keyword>
<dbReference type="Pfam" id="PF00512">
    <property type="entry name" value="HisKA"/>
    <property type="match status" value="1"/>
</dbReference>
<evidence type="ECO:0000256" key="10">
    <source>
        <dbReference type="ARBA" id="ARBA00022777"/>
    </source>
</evidence>
<evidence type="ECO:0000256" key="11">
    <source>
        <dbReference type="ARBA" id="ARBA00022840"/>
    </source>
</evidence>
<evidence type="ECO:0000256" key="14">
    <source>
        <dbReference type="ARBA" id="ARBA00023136"/>
    </source>
</evidence>
<keyword evidence="8" id="KW-0812">Transmembrane</keyword>
<keyword evidence="14" id="KW-0472">Membrane</keyword>
<keyword evidence="10" id="KW-0418">Kinase</keyword>
<dbReference type="EMBL" id="JZIW01000001">
    <property type="protein sequence ID" value="KOO82908.1"/>
    <property type="molecule type" value="Genomic_DNA"/>
</dbReference>
<evidence type="ECO:0000256" key="4">
    <source>
        <dbReference type="ARBA" id="ARBA00022475"/>
    </source>
</evidence>
<evidence type="ECO:0000256" key="1">
    <source>
        <dbReference type="ARBA" id="ARBA00000085"/>
    </source>
</evidence>
<dbReference type="InterPro" id="IPR005467">
    <property type="entry name" value="His_kinase_dom"/>
</dbReference>
<dbReference type="PRINTS" id="PR00344">
    <property type="entry name" value="BCTRLSENSOR"/>
</dbReference>
<dbReference type="CDD" id="cd00082">
    <property type="entry name" value="HisKA"/>
    <property type="match status" value="1"/>
</dbReference>
<dbReference type="PROSITE" id="PS50885">
    <property type="entry name" value="HAMP"/>
    <property type="match status" value="1"/>
</dbReference>
<dbReference type="GO" id="GO:0005524">
    <property type="term" value="F:ATP binding"/>
    <property type="evidence" value="ECO:0007669"/>
    <property type="project" value="UniProtKB-KW"/>
</dbReference>
<accession>A0AB34TJN7</accession>
<dbReference type="Pfam" id="PF02518">
    <property type="entry name" value="HATPase_c"/>
    <property type="match status" value="1"/>
</dbReference>
<dbReference type="InterPro" id="IPR036097">
    <property type="entry name" value="HisK_dim/P_sf"/>
</dbReference>
<dbReference type="Proteomes" id="UP000037632">
    <property type="component" value="Unassembled WGS sequence"/>
</dbReference>
<name>A0AB34TJN7_STEMA</name>
<keyword evidence="7" id="KW-0808">Transferase</keyword>
<dbReference type="SUPFAM" id="SSF47384">
    <property type="entry name" value="Homodimeric domain of signal transducing histidine kinase"/>
    <property type="match status" value="1"/>
</dbReference>
<dbReference type="PROSITE" id="PS50109">
    <property type="entry name" value="HIS_KIN"/>
    <property type="match status" value="1"/>
</dbReference>
<keyword evidence="12" id="KW-1133">Transmembrane helix</keyword>
<evidence type="ECO:0000256" key="9">
    <source>
        <dbReference type="ARBA" id="ARBA00022741"/>
    </source>
</evidence>
<dbReference type="RefSeq" id="WP_053461528.1">
    <property type="nucleotide sequence ID" value="NZ_JZIW01000001.1"/>
</dbReference>
<evidence type="ECO:0000256" key="8">
    <source>
        <dbReference type="ARBA" id="ARBA00022692"/>
    </source>
</evidence>
<keyword evidence="11" id="KW-0067">ATP-binding</keyword>
<dbReference type="GO" id="GO:0005886">
    <property type="term" value="C:plasma membrane"/>
    <property type="evidence" value="ECO:0007669"/>
    <property type="project" value="UniProtKB-SubCell"/>
</dbReference>
<dbReference type="GO" id="GO:0000155">
    <property type="term" value="F:phosphorelay sensor kinase activity"/>
    <property type="evidence" value="ECO:0007669"/>
    <property type="project" value="InterPro"/>
</dbReference>
<gene>
    <name evidence="17" type="ORF">VL23_06575</name>
</gene>
<evidence type="ECO:0000259" key="16">
    <source>
        <dbReference type="PROSITE" id="PS50885"/>
    </source>
</evidence>
<keyword evidence="4" id="KW-1003">Cell membrane</keyword>
<dbReference type="InterPro" id="IPR003660">
    <property type="entry name" value="HAMP_dom"/>
</dbReference>
<comment type="catalytic activity">
    <reaction evidence="1">
        <text>ATP + protein L-histidine = ADP + protein N-phospho-L-histidine.</text>
        <dbReference type="EC" id="2.7.13.3"/>
    </reaction>
</comment>
<dbReference type="CDD" id="cd00075">
    <property type="entry name" value="HATPase"/>
    <property type="match status" value="1"/>
</dbReference>
<keyword evidence="13" id="KW-0902">Two-component regulatory system</keyword>
<dbReference type="PANTHER" id="PTHR44936">
    <property type="entry name" value="SENSOR PROTEIN CREC"/>
    <property type="match status" value="1"/>
</dbReference>
<sequence>MLALASLLLATLVSVAVVGWMPRPAPPSMRLDQAMQVLRGEQEAAPLGLHLARQDGPPQGSASDWLTQLAALQMGLPAKDVRWVWSGQGKAPDVQVIEGGAVLDATARAGVLKAQSAVLTAMQWPPFELGVRQADGRWQVVGSDHSDLAAWRRQVMLALLGGAVLLAPLAAWASIRLGRPLRRLAEASARADLQAEVPLPDDGPREVQVLAAAISTGRQRLRAQAQEMTHMLAAVAHDLRTPLTGLRLRAEFAPAPQAARMVADIERMDAMIEQVLDYARGELQPPQMRALDLAALLEDCVQAALLRGVDIVLQGPDTLPWYGDALLLRRAVDNLIDNAARYAGAVELQVALAGHDVQLDVMDRGPGIAEADRARLLQPFQRSESSRSRATGGAGLGLAVAANVARRHAGQLQLLHREGGGLIARLLLGSTG</sequence>
<dbReference type="InterPro" id="IPR050980">
    <property type="entry name" value="2C_sensor_his_kinase"/>
</dbReference>
<evidence type="ECO:0000256" key="6">
    <source>
        <dbReference type="ARBA" id="ARBA00022553"/>
    </source>
</evidence>
<dbReference type="AlphaFoldDB" id="A0AB34TJN7"/>
<evidence type="ECO:0000256" key="2">
    <source>
        <dbReference type="ARBA" id="ARBA00004429"/>
    </source>
</evidence>
<dbReference type="EC" id="2.7.13.3" evidence="3"/>
<evidence type="ECO:0000313" key="17">
    <source>
        <dbReference type="EMBL" id="KOO82908.1"/>
    </source>
</evidence>
<reference evidence="17 18" key="1">
    <citation type="journal article" date="2015" name="Antimicrob. Agents Chemother.">
        <title>Whole-Genome Sequencing Identifies Emergence of a Quinolone Resistance Mutation in a Case of Stenotrophomonas maltophilia Bacteremia.</title>
        <authorList>
            <person name="Pak T.R."/>
            <person name="Altman D.R."/>
            <person name="Attie O."/>
            <person name="Sebra R."/>
            <person name="Hamula C.L."/>
            <person name="Lewis M."/>
            <person name="Deikus G."/>
            <person name="Newman L.C."/>
            <person name="Fang G."/>
            <person name="Hand J."/>
            <person name="Papel G."/>
            <person name="Wallach F."/>
            <person name="Schadt E.E."/>
            <person name="Huprikar S."/>
            <person name="van Bakel H."/>
            <person name="Kasarskis A."/>
            <person name="Bashir A."/>
        </authorList>
    </citation>
    <scope>NUCLEOTIDE SEQUENCE [LARGE SCALE GENOMIC DNA]</scope>
    <source>
        <strain evidence="17 18">ISMMS6</strain>
    </source>
</reference>
<dbReference type="SMART" id="SM00388">
    <property type="entry name" value="HisKA"/>
    <property type="match status" value="1"/>
</dbReference>
<dbReference type="InterPro" id="IPR004358">
    <property type="entry name" value="Sig_transdc_His_kin-like_C"/>
</dbReference>
<evidence type="ECO:0000256" key="12">
    <source>
        <dbReference type="ARBA" id="ARBA00022989"/>
    </source>
</evidence>
<evidence type="ECO:0000313" key="18">
    <source>
        <dbReference type="Proteomes" id="UP000037632"/>
    </source>
</evidence>
<dbReference type="Gene3D" id="3.30.565.10">
    <property type="entry name" value="Histidine kinase-like ATPase, C-terminal domain"/>
    <property type="match status" value="1"/>
</dbReference>
<comment type="caution">
    <text evidence="17">The sequence shown here is derived from an EMBL/GenBank/DDBJ whole genome shotgun (WGS) entry which is preliminary data.</text>
</comment>